<protein>
    <submittedName>
        <fullName evidence="1">Uncharacterized protein</fullName>
    </submittedName>
</protein>
<gene>
    <name evidence="1" type="ORF">F383_36241</name>
</gene>
<dbReference type="Proteomes" id="UP000032142">
    <property type="component" value="Unassembled WGS sequence"/>
</dbReference>
<evidence type="ECO:0000313" key="2">
    <source>
        <dbReference type="Proteomes" id="UP000032142"/>
    </source>
</evidence>
<keyword evidence="2" id="KW-1185">Reference proteome</keyword>
<dbReference type="AlphaFoldDB" id="A0A0B0N7W7"/>
<reference evidence="2" key="1">
    <citation type="submission" date="2014-09" db="EMBL/GenBank/DDBJ databases">
        <authorList>
            <person name="Mudge J."/>
            <person name="Ramaraj T."/>
            <person name="Lindquist I.E."/>
            <person name="Bharti A.K."/>
            <person name="Sundararajan A."/>
            <person name="Cameron C.T."/>
            <person name="Woodward J.E."/>
            <person name="May G.D."/>
            <person name="Brubaker C."/>
            <person name="Broadhvest J."/>
            <person name="Wilkins T.A."/>
        </authorList>
    </citation>
    <scope>NUCLEOTIDE SEQUENCE</scope>
    <source>
        <strain evidence="2">cv. AKA8401</strain>
    </source>
</reference>
<evidence type="ECO:0000313" key="1">
    <source>
        <dbReference type="EMBL" id="KHG08880.1"/>
    </source>
</evidence>
<organism evidence="1 2">
    <name type="scientific">Gossypium arboreum</name>
    <name type="common">Tree cotton</name>
    <name type="synonym">Gossypium nanking</name>
    <dbReference type="NCBI Taxonomy" id="29729"/>
    <lineage>
        <taxon>Eukaryota</taxon>
        <taxon>Viridiplantae</taxon>
        <taxon>Streptophyta</taxon>
        <taxon>Embryophyta</taxon>
        <taxon>Tracheophyta</taxon>
        <taxon>Spermatophyta</taxon>
        <taxon>Magnoliopsida</taxon>
        <taxon>eudicotyledons</taxon>
        <taxon>Gunneridae</taxon>
        <taxon>Pentapetalae</taxon>
        <taxon>rosids</taxon>
        <taxon>malvids</taxon>
        <taxon>Malvales</taxon>
        <taxon>Malvaceae</taxon>
        <taxon>Malvoideae</taxon>
        <taxon>Gossypium</taxon>
    </lineage>
</organism>
<name>A0A0B0N7W7_GOSAR</name>
<accession>A0A0B0N7W7</accession>
<dbReference type="EMBL" id="JRRC01513475">
    <property type="protein sequence ID" value="KHG08880.1"/>
    <property type="molecule type" value="Genomic_DNA"/>
</dbReference>
<sequence>MLTRSTHELPTIGLLTR</sequence>
<proteinExistence type="predicted"/>
<comment type="caution">
    <text evidence="1">The sequence shown here is derived from an EMBL/GenBank/DDBJ whole genome shotgun (WGS) entry which is preliminary data.</text>
</comment>